<dbReference type="InterPro" id="IPR029261">
    <property type="entry name" value="Transposase_Znf"/>
</dbReference>
<dbReference type="InterPro" id="IPR032877">
    <property type="entry name" value="Transposase_HTH"/>
</dbReference>
<dbReference type="Pfam" id="PF14690">
    <property type="entry name" value="Zn_ribbon_ISL3"/>
    <property type="match status" value="1"/>
</dbReference>
<dbReference type="PANTHER" id="PTHR33498">
    <property type="entry name" value="TRANSPOSASE FOR INSERTION SEQUENCE ELEMENT IS1557"/>
    <property type="match status" value="1"/>
</dbReference>
<dbReference type="PANTHER" id="PTHR33498:SF1">
    <property type="entry name" value="TRANSPOSASE FOR INSERTION SEQUENCE ELEMENT IS1557"/>
    <property type="match status" value="1"/>
</dbReference>
<dbReference type="InterPro" id="IPR047951">
    <property type="entry name" value="Transpos_ISL3"/>
</dbReference>
<dbReference type="InterPro" id="IPR002560">
    <property type="entry name" value="Transposase_DDE"/>
</dbReference>
<dbReference type="AlphaFoldDB" id="A0A375JDQ1"/>
<organism evidence="4 5">
    <name type="scientific">Cupriavidus taiwanensis</name>
    <dbReference type="NCBI Taxonomy" id="164546"/>
    <lineage>
        <taxon>Bacteria</taxon>
        <taxon>Pseudomonadati</taxon>
        <taxon>Pseudomonadota</taxon>
        <taxon>Betaproteobacteria</taxon>
        <taxon>Burkholderiales</taxon>
        <taxon>Burkholderiaceae</taxon>
        <taxon>Cupriavidus</taxon>
    </lineage>
</organism>
<feature type="domain" description="Transposase IS204/IS1001/IS1096/IS1165 helix-turn-helix" evidence="2">
    <location>
        <begin position="121"/>
        <end position="169"/>
    </location>
</feature>
<evidence type="ECO:0000313" key="4">
    <source>
        <dbReference type="EMBL" id="SPS02701.1"/>
    </source>
</evidence>
<evidence type="ECO:0000259" key="3">
    <source>
        <dbReference type="Pfam" id="PF14690"/>
    </source>
</evidence>
<name>A0A375JDQ1_9BURK</name>
<accession>A0A375JDQ1</accession>
<dbReference type="Pfam" id="PF13542">
    <property type="entry name" value="HTH_Tnp_ISL3"/>
    <property type="match status" value="1"/>
</dbReference>
<feature type="domain" description="Transposase IS204/IS1001/IS1096/IS1165 zinc-finger" evidence="3">
    <location>
        <begin position="70"/>
        <end position="115"/>
    </location>
</feature>
<gene>
    <name evidence="4" type="ORF">CBM2634_U220006</name>
</gene>
<sequence length="435" mass="50981">MHEASALSLRLGTGRVHTIFAENRGPKEHMLDRKTLQALGCWKGYRLERVEWPEGESRTLSLYLKPVSKVMHCEECGARCHQVHETVVRRVRDLPLFEYRVVLHVPRRRVWCDRCGGPRLERLEWLGRYQRVTARLAQACGHLLRHCTVQAVAAFYDLGWHTVKSIDKARLREAVAEPDWSNIRYLAMDEFALHKGHRYATVVVDPIGRQVLWIGQGRSRETARAFFEQLPAGVAQRIEAVAIDMTTAYELEIRAHCPQAEVVFDLFHVVAKYGREVIDRVRVDQANQLRHDRPARRVLKSTRWLLLRNRENLSVPQAVHLDEVLEANRPLLTVYLLRDELKRLWFYRRPAWAQKAWEQWCEQARQSRIPALELFAKRLQGYWHGILARCRHPLNTSVVEGINNTIKVIKRRAYGYRDEEYFFLKIRAAFPGIPR</sequence>
<evidence type="ECO:0000313" key="5">
    <source>
        <dbReference type="Proteomes" id="UP000256805"/>
    </source>
</evidence>
<protein>
    <submittedName>
        <fullName evidence="4">Transposase of insertion sequence ISRta1 ISL3 family</fullName>
    </submittedName>
</protein>
<dbReference type="EMBL" id="OVTA01000086">
    <property type="protein sequence ID" value="SPS02701.1"/>
    <property type="molecule type" value="Genomic_DNA"/>
</dbReference>
<evidence type="ECO:0000259" key="1">
    <source>
        <dbReference type="Pfam" id="PF01610"/>
    </source>
</evidence>
<reference evidence="4 5" key="1">
    <citation type="submission" date="2018-01" db="EMBL/GenBank/DDBJ databases">
        <authorList>
            <person name="Gaut B.S."/>
            <person name="Morton B.R."/>
            <person name="Clegg M.T."/>
            <person name="Duvall M.R."/>
        </authorList>
    </citation>
    <scope>NUCLEOTIDE SEQUENCE [LARGE SCALE GENOMIC DNA]</scope>
    <source>
        <strain evidence="4">Cupriavidus taiwanensis cmp 52</strain>
    </source>
</reference>
<dbReference type="Pfam" id="PF01610">
    <property type="entry name" value="DDE_Tnp_ISL3"/>
    <property type="match status" value="1"/>
</dbReference>
<evidence type="ECO:0000259" key="2">
    <source>
        <dbReference type="Pfam" id="PF13542"/>
    </source>
</evidence>
<dbReference type="Proteomes" id="UP000256805">
    <property type="component" value="Unassembled WGS sequence"/>
</dbReference>
<proteinExistence type="predicted"/>
<dbReference type="NCBIfam" id="NF033550">
    <property type="entry name" value="transpos_ISL3"/>
    <property type="match status" value="1"/>
</dbReference>
<feature type="domain" description="Transposase IS204/IS1001/IS1096/IS1165 DDE" evidence="1">
    <location>
        <begin position="186"/>
        <end position="426"/>
    </location>
</feature>